<dbReference type="HAMAP" id="MF_02040">
    <property type="entry name" value="Mrp_NBP35"/>
    <property type="match status" value="1"/>
</dbReference>
<protein>
    <recommendedName>
        <fullName evidence="6">MIP18 family-like domain-containing protein</fullName>
    </recommendedName>
</protein>
<dbReference type="PANTHER" id="PTHR42961">
    <property type="entry name" value="IRON-SULFUR PROTEIN NUBPL"/>
    <property type="match status" value="1"/>
</dbReference>
<dbReference type="Pfam" id="PF01883">
    <property type="entry name" value="FeS_assembly_P"/>
    <property type="match status" value="1"/>
</dbReference>
<dbReference type="InterPro" id="IPR027417">
    <property type="entry name" value="P-loop_NTPase"/>
</dbReference>
<keyword evidence="1" id="KW-0479">Metal-binding</keyword>
<dbReference type="Gene3D" id="3.40.50.300">
    <property type="entry name" value="P-loop containing nucleotide triphosphate hydrolases"/>
    <property type="match status" value="1"/>
</dbReference>
<sequence>MEKTNQMTQEEIQTILKEIKYPGFNRDIVSFGMVKNISLNENTIDISLQINSENEDLLNQLTSEIKNKFLSLNESNVNIIIQKPPNQPVQSAGQQNPVNQQSIPGVRHIIAIASGKGGVGKSTVSINIAAALSKNYKVGVLDLDIYGPSLPLLVDLHGQPEMTAEKKLIPLEKFNMRLMSFGFINSDNAPAVWRGPMVSRMTQQFFEDVEWGELDYLILDLPPGTGDIQLTLVQKLALTGAVMVTTPQELALLDVKKGADMFGKVNTPVMGVIENMTHFLCPHCNESSRIFPGNGGEEESRRLGVPLLGQIYLSPEIAQSADSGNPYVLNYKDSPITAEYMKIANHIVELAEN</sequence>
<dbReference type="PANTHER" id="PTHR42961:SF2">
    <property type="entry name" value="IRON-SULFUR PROTEIN NUBPL"/>
    <property type="match status" value="1"/>
</dbReference>
<reference evidence="7" key="1">
    <citation type="submission" date="2018-05" db="EMBL/GenBank/DDBJ databases">
        <authorList>
            <person name="Lanie J.A."/>
            <person name="Ng W.-L."/>
            <person name="Kazmierczak K.M."/>
            <person name="Andrzejewski T.M."/>
            <person name="Davidsen T.M."/>
            <person name="Wayne K.J."/>
            <person name="Tettelin H."/>
            <person name="Glass J.I."/>
            <person name="Rusch D."/>
            <person name="Podicherti R."/>
            <person name="Tsui H.-C.T."/>
            <person name="Winkler M.E."/>
        </authorList>
    </citation>
    <scope>NUCLEOTIDE SEQUENCE</scope>
</reference>
<keyword evidence="5" id="KW-0411">Iron-sulfur</keyword>
<dbReference type="InterPro" id="IPR034904">
    <property type="entry name" value="FSCA_dom_sf"/>
</dbReference>
<dbReference type="Pfam" id="PF10609">
    <property type="entry name" value="ParA"/>
    <property type="match status" value="1"/>
</dbReference>
<evidence type="ECO:0000259" key="6">
    <source>
        <dbReference type="Pfam" id="PF01883"/>
    </source>
</evidence>
<dbReference type="Gene3D" id="3.30.300.130">
    <property type="entry name" value="Fe-S cluster assembly (FSCA)"/>
    <property type="match status" value="1"/>
</dbReference>
<dbReference type="SUPFAM" id="SSF117916">
    <property type="entry name" value="Fe-S cluster assembly (FSCA) domain-like"/>
    <property type="match status" value="1"/>
</dbReference>
<proteinExistence type="inferred from homology"/>
<keyword evidence="3" id="KW-0067">ATP-binding</keyword>
<dbReference type="InterPro" id="IPR033756">
    <property type="entry name" value="YlxH/NBP35"/>
</dbReference>
<evidence type="ECO:0000256" key="4">
    <source>
        <dbReference type="ARBA" id="ARBA00023004"/>
    </source>
</evidence>
<dbReference type="SUPFAM" id="SSF52540">
    <property type="entry name" value="P-loop containing nucleoside triphosphate hydrolases"/>
    <property type="match status" value="1"/>
</dbReference>
<dbReference type="PROSITE" id="PS01215">
    <property type="entry name" value="MRP"/>
    <property type="match status" value="1"/>
</dbReference>
<feature type="domain" description="MIP18 family-like" evidence="6">
    <location>
        <begin position="10"/>
        <end position="76"/>
    </location>
</feature>
<dbReference type="InterPro" id="IPR019591">
    <property type="entry name" value="Mrp/NBP35_ATP-bd"/>
</dbReference>
<dbReference type="AlphaFoldDB" id="A0A381RL53"/>
<dbReference type="GO" id="GO:0016226">
    <property type="term" value="P:iron-sulfur cluster assembly"/>
    <property type="evidence" value="ECO:0007669"/>
    <property type="project" value="InterPro"/>
</dbReference>
<accession>A0A381RL53</accession>
<dbReference type="InterPro" id="IPR044304">
    <property type="entry name" value="NUBPL-like"/>
</dbReference>
<evidence type="ECO:0000256" key="1">
    <source>
        <dbReference type="ARBA" id="ARBA00022723"/>
    </source>
</evidence>
<keyword evidence="2" id="KW-0547">Nucleotide-binding</keyword>
<evidence type="ECO:0000256" key="5">
    <source>
        <dbReference type="ARBA" id="ARBA00023014"/>
    </source>
</evidence>
<evidence type="ECO:0000256" key="2">
    <source>
        <dbReference type="ARBA" id="ARBA00022741"/>
    </source>
</evidence>
<dbReference type="CDD" id="cd02037">
    <property type="entry name" value="Mrp_NBP35"/>
    <property type="match status" value="1"/>
</dbReference>
<keyword evidence="4" id="KW-0408">Iron</keyword>
<dbReference type="FunFam" id="3.40.50.300:FF:001278">
    <property type="entry name" value="Iron-sulfur cluster carrier protein"/>
    <property type="match status" value="1"/>
</dbReference>
<dbReference type="GO" id="GO:0051539">
    <property type="term" value="F:4 iron, 4 sulfur cluster binding"/>
    <property type="evidence" value="ECO:0007669"/>
    <property type="project" value="TreeGrafter"/>
</dbReference>
<evidence type="ECO:0000256" key="3">
    <source>
        <dbReference type="ARBA" id="ARBA00022840"/>
    </source>
</evidence>
<dbReference type="GO" id="GO:0046872">
    <property type="term" value="F:metal ion binding"/>
    <property type="evidence" value="ECO:0007669"/>
    <property type="project" value="UniProtKB-KW"/>
</dbReference>
<evidence type="ECO:0000313" key="7">
    <source>
        <dbReference type="EMBL" id="SUZ92552.1"/>
    </source>
</evidence>
<dbReference type="InterPro" id="IPR002744">
    <property type="entry name" value="MIP18-like"/>
</dbReference>
<dbReference type="GO" id="GO:0005524">
    <property type="term" value="F:ATP binding"/>
    <property type="evidence" value="ECO:0007669"/>
    <property type="project" value="UniProtKB-KW"/>
</dbReference>
<dbReference type="EMBL" id="UINC01002068">
    <property type="protein sequence ID" value="SUZ92552.1"/>
    <property type="molecule type" value="Genomic_DNA"/>
</dbReference>
<organism evidence="7">
    <name type="scientific">marine metagenome</name>
    <dbReference type="NCBI Taxonomy" id="408172"/>
    <lineage>
        <taxon>unclassified sequences</taxon>
        <taxon>metagenomes</taxon>
        <taxon>ecological metagenomes</taxon>
    </lineage>
</organism>
<dbReference type="GO" id="GO:0140663">
    <property type="term" value="F:ATP-dependent FeS chaperone activity"/>
    <property type="evidence" value="ECO:0007669"/>
    <property type="project" value="InterPro"/>
</dbReference>
<gene>
    <name evidence="7" type="ORF">METZ01_LOCUS45406</name>
</gene>
<name>A0A381RL53_9ZZZZ</name>
<dbReference type="InterPro" id="IPR000808">
    <property type="entry name" value="Mrp-like_CS"/>
</dbReference>